<sequence>MKSIDFTHPLYLHPTDTLGTVLVSHQLTGIDNYNLWSRLIRITLLWDWCNAIVLSWILNTVSADLSAGLVFASTVALVWKDLKECFRKIDGSQIFFLHREISLFTQGDSSVSTYYSRLKLLWDEYSALVLVSSCNCVDSSQALNHVLQQRIFQLNGFPLEFKFTKKKKTSSAMVANSDQNDNHSESYPLTTPLAPVFTTDQYNRLLELLNKDVHDSGDAVAANFDLSSRCWGLVFGCLGYATQTKPRDKGVQFHEYSFPFHSPELSSSVSAPMSLTLVSSRSSNVHVDHVIRRSSRVSKPPLWLNNSIVKPTSYSDAIKDPLWVTVTQEEIQALELNNTWCVVPLPPGKVPIGCKWMYKVKFRSNGEVECYKTHLVAKGYNQREGVDFVETFLSIAKLVTVRTVLVLTSLQHWSLFQMDVYNAFLQGNFLEEVYMQLPQGFCSQGENMVCRLQKSIYGLKQASRQWNMRLTEALVAAGYIQKLIEETGLGGAKPICTPMKQNVKLTSTGYDSGLIENGEKIIDDEVL</sequence>
<protein>
    <recommendedName>
        <fullName evidence="5">Reverse transcriptase Ty1/copia-type domain-containing protein</fullName>
    </recommendedName>
</protein>
<evidence type="ECO:0008006" key="5">
    <source>
        <dbReference type="Google" id="ProtNLM"/>
    </source>
</evidence>
<proteinExistence type="predicted"/>
<dbReference type="PANTHER" id="PTHR37610:SF78">
    <property type="entry name" value="GAG-POLYPEPTIDE OF LTR COPIA-TYPE-RELATED"/>
    <property type="match status" value="1"/>
</dbReference>
<dbReference type="Pfam" id="PF14244">
    <property type="entry name" value="Retrotran_gag_3"/>
    <property type="match status" value="1"/>
</dbReference>
<feature type="domain" description="Reverse transcriptase Ty1/copia-type" evidence="1">
    <location>
        <begin position="337"/>
        <end position="482"/>
    </location>
</feature>
<evidence type="ECO:0000259" key="2">
    <source>
        <dbReference type="Pfam" id="PF14244"/>
    </source>
</evidence>
<dbReference type="InterPro" id="IPR029472">
    <property type="entry name" value="Copia-like_N"/>
</dbReference>
<keyword evidence="4" id="KW-1185">Reference proteome</keyword>
<dbReference type="InterPro" id="IPR043502">
    <property type="entry name" value="DNA/RNA_pol_sf"/>
</dbReference>
<accession>A0A6A3CV11</accession>
<name>A0A6A3CV11_HIBSY</name>
<evidence type="ECO:0000259" key="1">
    <source>
        <dbReference type="Pfam" id="PF07727"/>
    </source>
</evidence>
<evidence type="ECO:0000313" key="4">
    <source>
        <dbReference type="Proteomes" id="UP000436088"/>
    </source>
</evidence>
<dbReference type="AlphaFoldDB" id="A0A6A3CV11"/>
<dbReference type="PANTHER" id="PTHR37610">
    <property type="entry name" value="CCHC-TYPE DOMAIN-CONTAINING PROTEIN"/>
    <property type="match status" value="1"/>
</dbReference>
<dbReference type="Pfam" id="PF07727">
    <property type="entry name" value="RVT_2"/>
    <property type="match status" value="1"/>
</dbReference>
<reference evidence="3" key="1">
    <citation type="submission" date="2019-09" db="EMBL/GenBank/DDBJ databases">
        <title>Draft genome information of white flower Hibiscus syriacus.</title>
        <authorList>
            <person name="Kim Y.-M."/>
        </authorList>
    </citation>
    <scope>NUCLEOTIDE SEQUENCE [LARGE SCALE GENOMIC DNA]</scope>
    <source>
        <strain evidence="3">YM2019G1</strain>
    </source>
</reference>
<organism evidence="3 4">
    <name type="scientific">Hibiscus syriacus</name>
    <name type="common">Rose of Sharon</name>
    <dbReference type="NCBI Taxonomy" id="106335"/>
    <lineage>
        <taxon>Eukaryota</taxon>
        <taxon>Viridiplantae</taxon>
        <taxon>Streptophyta</taxon>
        <taxon>Embryophyta</taxon>
        <taxon>Tracheophyta</taxon>
        <taxon>Spermatophyta</taxon>
        <taxon>Magnoliopsida</taxon>
        <taxon>eudicotyledons</taxon>
        <taxon>Gunneridae</taxon>
        <taxon>Pentapetalae</taxon>
        <taxon>rosids</taxon>
        <taxon>malvids</taxon>
        <taxon>Malvales</taxon>
        <taxon>Malvaceae</taxon>
        <taxon>Malvoideae</taxon>
        <taxon>Hibiscus</taxon>
    </lineage>
</organism>
<gene>
    <name evidence="3" type="ORF">F3Y22_tig00001478pilonHSYRG00086</name>
</gene>
<dbReference type="InterPro" id="IPR013103">
    <property type="entry name" value="RVT_2"/>
</dbReference>
<comment type="caution">
    <text evidence="3">The sequence shown here is derived from an EMBL/GenBank/DDBJ whole genome shotgun (WGS) entry which is preliminary data.</text>
</comment>
<dbReference type="EMBL" id="VEPZ02000123">
    <property type="protein sequence ID" value="KAE8733140.1"/>
    <property type="molecule type" value="Genomic_DNA"/>
</dbReference>
<feature type="domain" description="Retrotransposon Copia-like N-terminal" evidence="2">
    <location>
        <begin position="13"/>
        <end position="44"/>
    </location>
</feature>
<evidence type="ECO:0000313" key="3">
    <source>
        <dbReference type="EMBL" id="KAE8733140.1"/>
    </source>
</evidence>
<dbReference type="Proteomes" id="UP000436088">
    <property type="component" value="Unassembled WGS sequence"/>
</dbReference>
<dbReference type="SUPFAM" id="SSF56672">
    <property type="entry name" value="DNA/RNA polymerases"/>
    <property type="match status" value="1"/>
</dbReference>